<protein>
    <submittedName>
        <fullName evidence="8">Aminotransferase class I/II-fold pyridoxal phosphate-dependent enzyme</fullName>
    </submittedName>
</protein>
<evidence type="ECO:0000256" key="4">
    <source>
        <dbReference type="ARBA" id="ARBA00022898"/>
    </source>
</evidence>
<dbReference type="PANTHER" id="PTHR30244:SF34">
    <property type="entry name" value="DTDP-4-AMINO-4,6-DIDEOXYGALACTOSE TRANSAMINASE"/>
    <property type="match status" value="1"/>
</dbReference>
<comment type="cofactor">
    <cofactor evidence="1">
        <name>pyridoxal 5'-phosphate</name>
        <dbReference type="ChEBI" id="CHEBI:597326"/>
    </cofactor>
</comment>
<dbReference type="InterPro" id="IPR000653">
    <property type="entry name" value="DegT/StrS_aminotransferase"/>
</dbReference>
<dbReference type="EMBL" id="JBIAPK010000006">
    <property type="protein sequence ID" value="MFF3341233.1"/>
    <property type="molecule type" value="Genomic_DNA"/>
</dbReference>
<dbReference type="Pfam" id="PF01370">
    <property type="entry name" value="Epimerase"/>
    <property type="match status" value="1"/>
</dbReference>
<keyword evidence="4 6" id="KW-0663">Pyridoxal phosphate</keyword>
<dbReference type="SUPFAM" id="SSF53383">
    <property type="entry name" value="PLP-dependent transferases"/>
    <property type="match status" value="1"/>
</dbReference>
<gene>
    <name evidence="8" type="ORF">ACFYWW_21230</name>
</gene>
<dbReference type="InterPro" id="IPR015424">
    <property type="entry name" value="PyrdxlP-dep_Trfase"/>
</dbReference>
<dbReference type="SUPFAM" id="SSF51735">
    <property type="entry name" value="NAD(P)-binding Rossmann-fold domains"/>
    <property type="match status" value="1"/>
</dbReference>
<comment type="similarity">
    <text evidence="5">Belongs to the DegT/DnrJ/EryC1 family. L-glutamine:2-deoxy-scyllo-inosose/scyllo-inosose aminotransferase subfamily.</text>
</comment>
<evidence type="ECO:0000259" key="7">
    <source>
        <dbReference type="Pfam" id="PF01370"/>
    </source>
</evidence>
<evidence type="ECO:0000313" key="9">
    <source>
        <dbReference type="Proteomes" id="UP001601976"/>
    </source>
</evidence>
<keyword evidence="2 8" id="KW-0032">Aminotransferase</keyword>
<dbReference type="Pfam" id="PF01041">
    <property type="entry name" value="DegT_DnrJ_EryC1"/>
    <property type="match status" value="1"/>
</dbReference>
<evidence type="ECO:0000256" key="1">
    <source>
        <dbReference type="ARBA" id="ARBA00001933"/>
    </source>
</evidence>
<organism evidence="8 9">
    <name type="scientific">Streptomyces flavidovirens</name>
    <dbReference type="NCBI Taxonomy" id="67298"/>
    <lineage>
        <taxon>Bacteria</taxon>
        <taxon>Bacillati</taxon>
        <taxon>Actinomycetota</taxon>
        <taxon>Actinomycetes</taxon>
        <taxon>Kitasatosporales</taxon>
        <taxon>Streptomycetaceae</taxon>
        <taxon>Streptomyces</taxon>
    </lineage>
</organism>
<dbReference type="CDD" id="cd00616">
    <property type="entry name" value="AHBA_syn"/>
    <property type="match status" value="1"/>
</dbReference>
<comment type="caution">
    <text evidence="8">The sequence shown here is derived from an EMBL/GenBank/DDBJ whole genome shotgun (WGS) entry which is preliminary data.</text>
</comment>
<dbReference type="GO" id="GO:0008483">
    <property type="term" value="F:transaminase activity"/>
    <property type="evidence" value="ECO:0007669"/>
    <property type="project" value="UniProtKB-KW"/>
</dbReference>
<evidence type="ECO:0000256" key="2">
    <source>
        <dbReference type="ARBA" id="ARBA00022576"/>
    </source>
</evidence>
<dbReference type="CDD" id="cd08946">
    <property type="entry name" value="SDR_e"/>
    <property type="match status" value="1"/>
</dbReference>
<dbReference type="Gene3D" id="3.40.640.10">
    <property type="entry name" value="Type I PLP-dependent aspartate aminotransferase-like (Major domain)"/>
    <property type="match status" value="1"/>
</dbReference>
<dbReference type="InterPro" id="IPR015421">
    <property type="entry name" value="PyrdxlP-dep_Trfase_major"/>
</dbReference>
<dbReference type="Gene3D" id="3.40.50.720">
    <property type="entry name" value="NAD(P)-binding Rossmann-like Domain"/>
    <property type="match status" value="1"/>
</dbReference>
<dbReference type="InterPro" id="IPR001509">
    <property type="entry name" value="Epimerase_deHydtase"/>
</dbReference>
<proteinExistence type="inferred from homology"/>
<evidence type="ECO:0000256" key="3">
    <source>
        <dbReference type="ARBA" id="ARBA00022679"/>
    </source>
</evidence>
<dbReference type="RefSeq" id="WP_387896441.1">
    <property type="nucleotide sequence ID" value="NZ_JBIAPK010000006.1"/>
</dbReference>
<dbReference type="InterPro" id="IPR036291">
    <property type="entry name" value="NAD(P)-bd_dom_sf"/>
</dbReference>
<dbReference type="Gene3D" id="3.90.1150.10">
    <property type="entry name" value="Aspartate Aminotransferase, domain 1"/>
    <property type="match status" value="1"/>
</dbReference>
<sequence length="738" mass="79361">MAASWGSAPDMTTAHAHSLHRRVVVTGAGGYLGSVLVPKLLAAGHYVTAVDTFYFGRQTLKESEDHPRLRVVVQDVRSLSPDVARGIDTAICLAALSNDPAGDIDESWTESINVDATVDFARIAKEAGARTFLFASSCSVYGTSDEQSLREDAEVRPLTAYARSKVAAERAVAAESGPGFTTVSLRMGTLFGISPRMRYDLMVNAMTASAVLHKKVGVDGDGQQRRPLLHVADAADAYVRLVTDAERLPKTSAVYNLVSVNASVRDVAEEVVAAVPEADLATTAKGLDARDYAADPSALGRDTGITPHRKPADGIREVRDSAVAGRLTPEEVESASTVRTLLEQAKRPAAHGGEPVRRDFLPLAKADIGPEEEAEVLDTLRSGWLTTGPKTARFESMVAEYVGSRHAIATNSCTGALHVALAAIGVSTGDEVITTPISWPSTANVIWHLGARPVFVDVEPGTLNIDAALIEGAITPRTKAIMPVHMAGQACDMEAIESIAARHGLAVVEDAAHAIGATHRGTRIGSRGNPTAFSFYPTKNMTTAEGGMLVLDDDELARTARMLTLHGISSDAWKRNSATGSPHWQLHMPGFKYNMTDVQAALGLHQLPKLDGYIDRRQHLSALYSAGLSGLDRLTPLETIRPDDRHARHLFIVALAEGTPETERDRLLAHLRSEGIGTGVHFRGMHLQPFYRDSLPHAYRDLPVATSLSQRILSLPLFPTMNDRDVEDVLDALRKTEA</sequence>
<evidence type="ECO:0000256" key="6">
    <source>
        <dbReference type="RuleBase" id="RU004508"/>
    </source>
</evidence>
<evidence type="ECO:0000256" key="5">
    <source>
        <dbReference type="ARBA" id="ARBA00038398"/>
    </source>
</evidence>
<keyword evidence="3" id="KW-0808">Transferase</keyword>
<evidence type="ECO:0000313" key="8">
    <source>
        <dbReference type="EMBL" id="MFF3341233.1"/>
    </source>
</evidence>
<name>A0ABW6RI56_9ACTN</name>
<feature type="domain" description="NAD-dependent epimerase/dehydratase" evidence="7">
    <location>
        <begin position="23"/>
        <end position="250"/>
    </location>
</feature>
<dbReference type="PANTHER" id="PTHR30244">
    <property type="entry name" value="TRANSAMINASE"/>
    <property type="match status" value="1"/>
</dbReference>
<accession>A0ABW6RI56</accession>
<dbReference type="InterPro" id="IPR015422">
    <property type="entry name" value="PyrdxlP-dep_Trfase_small"/>
</dbReference>
<dbReference type="Proteomes" id="UP001601976">
    <property type="component" value="Unassembled WGS sequence"/>
</dbReference>
<keyword evidence="9" id="KW-1185">Reference proteome</keyword>
<reference evidence="8 9" key="1">
    <citation type="submission" date="2024-10" db="EMBL/GenBank/DDBJ databases">
        <title>The Natural Products Discovery Center: Release of the First 8490 Sequenced Strains for Exploring Actinobacteria Biosynthetic Diversity.</title>
        <authorList>
            <person name="Kalkreuter E."/>
            <person name="Kautsar S.A."/>
            <person name="Yang D."/>
            <person name="Bader C.D."/>
            <person name="Teijaro C.N."/>
            <person name="Fluegel L."/>
            <person name="Davis C.M."/>
            <person name="Simpson J.R."/>
            <person name="Lauterbach L."/>
            <person name="Steele A.D."/>
            <person name="Gui C."/>
            <person name="Meng S."/>
            <person name="Li G."/>
            <person name="Viehrig K."/>
            <person name="Ye F."/>
            <person name="Su P."/>
            <person name="Kiefer A.F."/>
            <person name="Nichols A."/>
            <person name="Cepeda A.J."/>
            <person name="Yan W."/>
            <person name="Fan B."/>
            <person name="Jiang Y."/>
            <person name="Adhikari A."/>
            <person name="Zheng C.-J."/>
            <person name="Schuster L."/>
            <person name="Cowan T.M."/>
            <person name="Smanski M.J."/>
            <person name="Chevrette M.G."/>
            <person name="De Carvalho L.P.S."/>
            <person name="Shen B."/>
        </authorList>
    </citation>
    <scope>NUCLEOTIDE SEQUENCE [LARGE SCALE GENOMIC DNA]</scope>
    <source>
        <strain evidence="8 9">NPDC003029</strain>
    </source>
</reference>